<dbReference type="Pfam" id="PF14497">
    <property type="entry name" value="GST_C_3"/>
    <property type="match status" value="1"/>
</dbReference>
<dbReference type="InterPro" id="IPR004045">
    <property type="entry name" value="Glutathione_S-Trfase_N"/>
</dbReference>
<dbReference type="GO" id="GO:0004364">
    <property type="term" value="F:glutathione transferase activity"/>
    <property type="evidence" value="ECO:0007669"/>
    <property type="project" value="TreeGrafter"/>
</dbReference>
<dbReference type="Gene3D" id="3.40.30.10">
    <property type="entry name" value="Glutaredoxin"/>
    <property type="match status" value="1"/>
</dbReference>
<dbReference type="AlphaFoldDB" id="A0AAV9WU93"/>
<protein>
    <recommendedName>
        <fullName evidence="5">Glutathione S-transferase</fullName>
    </recommendedName>
</protein>
<accession>A0AAV9WU93</accession>
<dbReference type="Proteomes" id="UP001365542">
    <property type="component" value="Unassembled WGS sequence"/>
</dbReference>
<dbReference type="GO" id="GO:0006749">
    <property type="term" value="P:glutathione metabolic process"/>
    <property type="evidence" value="ECO:0007669"/>
    <property type="project" value="TreeGrafter"/>
</dbReference>
<feature type="domain" description="GST C-terminal" evidence="2">
    <location>
        <begin position="151"/>
        <end position="294"/>
    </location>
</feature>
<organism evidence="3 4">
    <name type="scientific">Orbilia ellipsospora</name>
    <dbReference type="NCBI Taxonomy" id="2528407"/>
    <lineage>
        <taxon>Eukaryota</taxon>
        <taxon>Fungi</taxon>
        <taxon>Dikarya</taxon>
        <taxon>Ascomycota</taxon>
        <taxon>Pezizomycotina</taxon>
        <taxon>Orbiliomycetes</taxon>
        <taxon>Orbiliales</taxon>
        <taxon>Orbiliaceae</taxon>
        <taxon>Orbilia</taxon>
    </lineage>
</organism>
<dbReference type="CDD" id="cd03192">
    <property type="entry name" value="GST_C_Sigma_like"/>
    <property type="match status" value="1"/>
</dbReference>
<proteinExistence type="predicted"/>
<sequence length="307" mass="35131">MLTRSFCRRVVFQPRLLALYISPSTTQHYHTSSYRHYTTTTSSPSTSQNIHNPQSAMSEEAKYELLYWPGLPGRGEFVRLALEASKTPYKDTTNSDRSKVPTLVSLIRPSADSKDPPNLCPPILRTPSGLLISQTPNILLYLGDHLSIAPKNDDKYLVHQYALTALDLTNEAHNVHHPVAHMSYYADQKSEAFTASREFRRDRIPKFFGHFDKIVKYNAGKHAGTKYLVGENITYADTTVWQAVDGVTYAFPKRVKELKESGEYDALFKWWEGVKGEEWMVGYVESGRRLKYGDGIFRYYEELDVDE</sequence>
<name>A0AAV9WU93_9PEZI</name>
<dbReference type="PROSITE" id="PS50405">
    <property type="entry name" value="GST_CTER"/>
    <property type="match status" value="1"/>
</dbReference>
<dbReference type="Gene3D" id="1.20.1050.10">
    <property type="match status" value="1"/>
</dbReference>
<dbReference type="PROSITE" id="PS50404">
    <property type="entry name" value="GST_NTER"/>
    <property type="match status" value="1"/>
</dbReference>
<dbReference type="SUPFAM" id="SSF47616">
    <property type="entry name" value="GST C-terminal domain-like"/>
    <property type="match status" value="1"/>
</dbReference>
<dbReference type="PANTHER" id="PTHR11571">
    <property type="entry name" value="GLUTATHIONE S-TRANSFERASE"/>
    <property type="match status" value="1"/>
</dbReference>
<dbReference type="SUPFAM" id="SSF52833">
    <property type="entry name" value="Thioredoxin-like"/>
    <property type="match status" value="1"/>
</dbReference>
<evidence type="ECO:0000259" key="1">
    <source>
        <dbReference type="PROSITE" id="PS50404"/>
    </source>
</evidence>
<reference evidence="3 4" key="1">
    <citation type="submission" date="2019-10" db="EMBL/GenBank/DDBJ databases">
        <authorList>
            <person name="Palmer J.M."/>
        </authorList>
    </citation>
    <scope>NUCLEOTIDE SEQUENCE [LARGE SCALE GENOMIC DNA]</scope>
    <source>
        <strain evidence="3 4">TWF694</strain>
    </source>
</reference>
<evidence type="ECO:0000313" key="4">
    <source>
        <dbReference type="Proteomes" id="UP001365542"/>
    </source>
</evidence>
<feature type="domain" description="GST N-terminal" evidence="1">
    <location>
        <begin position="62"/>
        <end position="150"/>
    </location>
</feature>
<dbReference type="InterPro" id="IPR010987">
    <property type="entry name" value="Glutathione-S-Trfase_C-like"/>
</dbReference>
<evidence type="ECO:0000313" key="3">
    <source>
        <dbReference type="EMBL" id="KAK6525311.1"/>
    </source>
</evidence>
<dbReference type="InterPro" id="IPR004046">
    <property type="entry name" value="GST_C"/>
</dbReference>
<evidence type="ECO:0008006" key="5">
    <source>
        <dbReference type="Google" id="ProtNLM"/>
    </source>
</evidence>
<dbReference type="InterPro" id="IPR036282">
    <property type="entry name" value="Glutathione-S-Trfase_C_sf"/>
</dbReference>
<dbReference type="InterPro" id="IPR050213">
    <property type="entry name" value="GST_superfamily"/>
</dbReference>
<evidence type="ECO:0000259" key="2">
    <source>
        <dbReference type="PROSITE" id="PS50405"/>
    </source>
</evidence>
<keyword evidence="4" id="KW-1185">Reference proteome</keyword>
<comment type="caution">
    <text evidence="3">The sequence shown here is derived from an EMBL/GenBank/DDBJ whole genome shotgun (WGS) entry which is preliminary data.</text>
</comment>
<dbReference type="InterPro" id="IPR036249">
    <property type="entry name" value="Thioredoxin-like_sf"/>
</dbReference>
<dbReference type="EMBL" id="JAVHJO010000017">
    <property type="protein sequence ID" value="KAK6525311.1"/>
    <property type="molecule type" value="Genomic_DNA"/>
</dbReference>
<dbReference type="PANTHER" id="PTHR11571:SF263">
    <property type="entry name" value="GLUTATHIONE S-TRANSFERASE"/>
    <property type="match status" value="1"/>
</dbReference>
<gene>
    <name evidence="3" type="ORF">TWF694_005456</name>
</gene>